<evidence type="ECO:0000256" key="1">
    <source>
        <dbReference type="SAM" id="SignalP"/>
    </source>
</evidence>
<gene>
    <name evidence="2" type="ORF">CRENPOLYSF2_4480003</name>
</gene>
<dbReference type="Gene3D" id="2.40.30.170">
    <property type="match status" value="1"/>
</dbReference>
<dbReference type="RefSeq" id="WP_087148016.1">
    <property type="nucleotide sequence ID" value="NZ_FUKJ01000388.1"/>
</dbReference>
<evidence type="ECO:0000313" key="2">
    <source>
        <dbReference type="EMBL" id="SJM94999.1"/>
    </source>
</evidence>
<dbReference type="EMBL" id="FUKJ01000388">
    <property type="protein sequence ID" value="SJM94999.1"/>
    <property type="molecule type" value="Genomic_DNA"/>
</dbReference>
<evidence type="ECO:0000313" key="3">
    <source>
        <dbReference type="Proteomes" id="UP000195442"/>
    </source>
</evidence>
<dbReference type="PANTHER" id="PTHR30469">
    <property type="entry name" value="MULTIDRUG RESISTANCE PROTEIN MDTA"/>
    <property type="match status" value="1"/>
</dbReference>
<feature type="signal peptide" evidence="1">
    <location>
        <begin position="1"/>
        <end position="20"/>
    </location>
</feature>
<dbReference type="GO" id="GO:1990281">
    <property type="term" value="C:efflux pump complex"/>
    <property type="evidence" value="ECO:0007669"/>
    <property type="project" value="TreeGrafter"/>
</dbReference>
<organism evidence="2 3">
    <name type="scientific">Crenothrix polyspora</name>
    <dbReference type="NCBI Taxonomy" id="360316"/>
    <lineage>
        <taxon>Bacteria</taxon>
        <taxon>Pseudomonadati</taxon>
        <taxon>Pseudomonadota</taxon>
        <taxon>Gammaproteobacteria</taxon>
        <taxon>Methylococcales</taxon>
        <taxon>Crenotrichaceae</taxon>
        <taxon>Crenothrix</taxon>
    </lineage>
</organism>
<name>A0A1R4HFK1_9GAMM</name>
<dbReference type="GO" id="GO:0015562">
    <property type="term" value="F:efflux transmembrane transporter activity"/>
    <property type="evidence" value="ECO:0007669"/>
    <property type="project" value="TreeGrafter"/>
</dbReference>
<reference evidence="3" key="1">
    <citation type="submission" date="2017-02" db="EMBL/GenBank/DDBJ databases">
        <authorList>
            <person name="Daims H."/>
        </authorList>
    </citation>
    <scope>NUCLEOTIDE SEQUENCE [LARGE SCALE GENOMIC DNA]</scope>
</reference>
<accession>A0A1R4HFK1</accession>
<proteinExistence type="predicted"/>
<dbReference type="OrthoDB" id="9778796at2"/>
<dbReference type="Gene3D" id="2.40.50.100">
    <property type="match status" value="1"/>
</dbReference>
<protein>
    <submittedName>
        <fullName evidence="2">HlyD family secretion protein (Modular protein)</fullName>
    </submittedName>
</protein>
<sequence length="271" mass="29798">MKRTFVLLLTALTQTPFSYAQTDISTLDKKIPALPSPLSQETGYLPADQAHKPDLLLHAQLKARPSIMLASEMAGRISRLSLRDGERFIVGQVLATIDCPKEESRLTEVRTVFTQQEQARQQLDAMHSINTLELDLASTERDEAKANVLVAEALLGRCVVYAPFAGKVVKRFVKSLQVVRVGDPLLEISDDNNQDIELIVPASEMSHIKLGKHYQVSLDDTAKPYKIELTGLGGRVDPVTQTIKIYGRLENASTAALPLTETVVALVSPDN</sequence>
<keyword evidence="3" id="KW-1185">Reference proteome</keyword>
<dbReference type="Proteomes" id="UP000195442">
    <property type="component" value="Unassembled WGS sequence"/>
</dbReference>
<dbReference type="SUPFAM" id="SSF111369">
    <property type="entry name" value="HlyD-like secretion proteins"/>
    <property type="match status" value="1"/>
</dbReference>
<feature type="chain" id="PRO_5013272352" evidence="1">
    <location>
        <begin position="21"/>
        <end position="271"/>
    </location>
</feature>
<keyword evidence="1" id="KW-0732">Signal</keyword>
<dbReference type="AlphaFoldDB" id="A0A1R4HFK1"/>